<accession>A0A2U9KCU6</accession>
<feature type="region of interest" description="Disordered" evidence="1">
    <location>
        <begin position="73"/>
        <end position="345"/>
    </location>
</feature>
<protein>
    <submittedName>
        <fullName evidence="2">FunU4</fullName>
    </submittedName>
</protein>
<feature type="region of interest" description="Disordered" evidence="1">
    <location>
        <begin position="30"/>
        <end position="55"/>
    </location>
</feature>
<proteinExistence type="predicted"/>
<feature type="compositionally biased region" description="Gly residues" evidence="1">
    <location>
        <begin position="98"/>
        <end position="110"/>
    </location>
</feature>
<name>A0A2U9KCU6_9ACTN</name>
<feature type="compositionally biased region" description="Polar residues" evidence="1">
    <location>
        <begin position="514"/>
        <end position="532"/>
    </location>
</feature>
<feature type="compositionally biased region" description="Basic residues" evidence="1">
    <location>
        <begin position="204"/>
        <end position="230"/>
    </location>
</feature>
<feature type="compositionally biased region" description="Polar residues" evidence="1">
    <location>
        <begin position="478"/>
        <end position="487"/>
    </location>
</feature>
<dbReference type="AlphaFoldDB" id="A0A2U9KCU6"/>
<feature type="compositionally biased region" description="Basic and acidic residues" evidence="1">
    <location>
        <begin position="327"/>
        <end position="345"/>
    </location>
</feature>
<feature type="compositionally biased region" description="Low complexity" evidence="1">
    <location>
        <begin position="496"/>
        <end position="511"/>
    </location>
</feature>
<evidence type="ECO:0000313" key="2">
    <source>
        <dbReference type="EMBL" id="AWS27292.1"/>
    </source>
</evidence>
<organism evidence="2">
    <name type="scientific">Streptosporangium sp. KD35</name>
    <dbReference type="NCBI Taxonomy" id="2162663"/>
    <lineage>
        <taxon>Bacteria</taxon>
        <taxon>Bacillati</taxon>
        <taxon>Actinomycetota</taxon>
        <taxon>Actinomycetes</taxon>
        <taxon>Streptosporangiales</taxon>
        <taxon>Streptosporangiaceae</taxon>
        <taxon>Streptosporangium</taxon>
    </lineage>
</organism>
<feature type="compositionally biased region" description="Gly residues" evidence="1">
    <location>
        <begin position="74"/>
        <end position="88"/>
    </location>
</feature>
<reference evidence="2" key="1">
    <citation type="submission" date="2018-04" db="EMBL/GenBank/DDBJ databases">
        <title>Secondary Metabolite Response of Diverse Hypogean Actinomycetes to Chemical and Biological Stimuli.</title>
        <authorList>
            <person name="Covington B.C."/>
            <person name="Spraggins J.M."/>
            <person name="Ynigex-Gutierrez A.E."/>
            <person name="Bachmann B.O."/>
        </authorList>
    </citation>
    <scope>NUCLEOTIDE SEQUENCE</scope>
    <source>
        <strain evidence="2">Kd35</strain>
    </source>
</reference>
<evidence type="ECO:0000256" key="1">
    <source>
        <dbReference type="SAM" id="MobiDB-lite"/>
    </source>
</evidence>
<feature type="compositionally biased region" description="Basic residues" evidence="1">
    <location>
        <begin position="247"/>
        <end position="261"/>
    </location>
</feature>
<feature type="compositionally biased region" description="Basic and acidic residues" evidence="1">
    <location>
        <begin position="120"/>
        <end position="134"/>
    </location>
</feature>
<feature type="region of interest" description="Disordered" evidence="1">
    <location>
        <begin position="478"/>
        <end position="532"/>
    </location>
</feature>
<sequence length="532" mass="57363">MRGLPGHRPMIGRRARGALRFGGIHVAGSSGWGNAPSGSLSGGPDPSGGAGHRAAGAVGARVSGVLVLLAPPAGGTGRGRIPGGGGGRARIRPFVQAGWGGGLPDAGTGRGQRRGGARPRRGDRDHHRSRLGFEHRRRQRPGPAGGVHRGRAAERPLRAAGRAPAQRGLRPDGRRGGVLRQLLPAARPGRGRDRTGRPRLAGRVLRRALRRHDARPRHARPSFHHPRRHAPREVPHRPAAVLARPGRPGRLRRRVRTHRHERGTQPLSEHGPGLGRPRSVGRGPHHSTVGVHRRRPGRLHHLDERRDRRLPRHSARTRLLSSPRRLRPLDPARTRPRGQPDPDRLARLPARLNHSAARPCRMPELMTLPDDARSAVSAWPSRAGSEVWWVPGPGWLDAGRELWSWRRAPVRRSWRTATDDSTSAPPASCTGVRDSPRMSAASAAVTTGSKVDRMAAFDGPVRLSPAKKVSIATTVETTAMQASQSHPDTPKPRSTPPVSRARAPRVPAAPVITSADSTTGASRCTTVSATRM</sequence>
<dbReference type="EMBL" id="MH203088">
    <property type="protein sequence ID" value="AWS27292.1"/>
    <property type="molecule type" value="Genomic_DNA"/>
</dbReference>